<feature type="domain" description="MAM" evidence="1">
    <location>
        <begin position="31"/>
        <end position="72"/>
    </location>
</feature>
<reference evidence="2" key="1">
    <citation type="submission" date="2021-04" db="EMBL/GenBank/DDBJ databases">
        <authorList>
            <consortium name="Molecular Ecology Group"/>
        </authorList>
    </citation>
    <scope>NUCLEOTIDE SEQUENCE</scope>
</reference>
<accession>A0A8S3YQH0</accession>
<dbReference type="Gene3D" id="2.60.120.200">
    <property type="match status" value="1"/>
</dbReference>
<evidence type="ECO:0000313" key="3">
    <source>
        <dbReference type="Proteomes" id="UP000678393"/>
    </source>
</evidence>
<dbReference type="AlphaFoldDB" id="A0A8S3YQH0"/>
<proteinExistence type="predicted"/>
<gene>
    <name evidence="2" type="ORF">CUNI_LOCUS5055</name>
</gene>
<dbReference type="InterPro" id="IPR000998">
    <property type="entry name" value="MAM_dom"/>
</dbReference>
<feature type="non-terminal residue" evidence="2">
    <location>
        <position position="1"/>
    </location>
</feature>
<evidence type="ECO:0000259" key="1">
    <source>
        <dbReference type="PROSITE" id="PS50060"/>
    </source>
</evidence>
<comment type="caution">
    <text evidence="2">The sequence shown here is derived from an EMBL/GenBank/DDBJ whole genome shotgun (WGS) entry which is preliminary data.</text>
</comment>
<keyword evidence="3" id="KW-1185">Reference proteome</keyword>
<sequence length="72" mass="7792">LPAEAAASTVVPPTGPTLQTVTYAFSHQKFAECDFAQDLCSWSNADYSDFSWNRTSGDKDLPFAPLHARPGS</sequence>
<name>A0A8S3YQH0_9EUPU</name>
<organism evidence="2 3">
    <name type="scientific">Candidula unifasciata</name>
    <dbReference type="NCBI Taxonomy" id="100452"/>
    <lineage>
        <taxon>Eukaryota</taxon>
        <taxon>Metazoa</taxon>
        <taxon>Spiralia</taxon>
        <taxon>Lophotrochozoa</taxon>
        <taxon>Mollusca</taxon>
        <taxon>Gastropoda</taxon>
        <taxon>Heterobranchia</taxon>
        <taxon>Euthyneura</taxon>
        <taxon>Panpulmonata</taxon>
        <taxon>Eupulmonata</taxon>
        <taxon>Stylommatophora</taxon>
        <taxon>Helicina</taxon>
        <taxon>Helicoidea</taxon>
        <taxon>Geomitridae</taxon>
        <taxon>Candidula</taxon>
    </lineage>
</organism>
<evidence type="ECO:0000313" key="2">
    <source>
        <dbReference type="EMBL" id="CAG5119497.1"/>
    </source>
</evidence>
<dbReference type="Proteomes" id="UP000678393">
    <property type="component" value="Unassembled WGS sequence"/>
</dbReference>
<feature type="non-terminal residue" evidence="2">
    <location>
        <position position="72"/>
    </location>
</feature>
<dbReference type="PROSITE" id="PS50060">
    <property type="entry name" value="MAM_2"/>
    <property type="match status" value="1"/>
</dbReference>
<dbReference type="GO" id="GO:0016020">
    <property type="term" value="C:membrane"/>
    <property type="evidence" value="ECO:0007669"/>
    <property type="project" value="InterPro"/>
</dbReference>
<dbReference type="EMBL" id="CAJHNH020000724">
    <property type="protein sequence ID" value="CAG5119497.1"/>
    <property type="molecule type" value="Genomic_DNA"/>
</dbReference>
<protein>
    <recommendedName>
        <fullName evidence="1">MAM domain-containing protein</fullName>
    </recommendedName>
</protein>